<dbReference type="SUPFAM" id="SSF103473">
    <property type="entry name" value="MFS general substrate transporter"/>
    <property type="match status" value="1"/>
</dbReference>
<protein>
    <recommendedName>
        <fullName evidence="11">Putative inorganic phosphate cotransporter</fullName>
    </recommendedName>
</protein>
<proteinExistence type="inferred from homology"/>
<evidence type="ECO:0000256" key="5">
    <source>
        <dbReference type="ARBA" id="ARBA00022847"/>
    </source>
</evidence>
<dbReference type="Gene3D" id="1.20.1250.20">
    <property type="entry name" value="MFS general substrate transporter like domains"/>
    <property type="match status" value="2"/>
</dbReference>
<evidence type="ECO:0000256" key="2">
    <source>
        <dbReference type="ARBA" id="ARBA00008586"/>
    </source>
</evidence>
<dbReference type="GO" id="GO:0015293">
    <property type="term" value="F:symporter activity"/>
    <property type="evidence" value="ECO:0007669"/>
    <property type="project" value="UniProtKB-KW"/>
</dbReference>
<dbReference type="FunFam" id="1.20.1250.20:FF:000003">
    <property type="entry name" value="Solute carrier family 17 member 3"/>
    <property type="match status" value="1"/>
</dbReference>
<feature type="transmembrane region" description="Helical" evidence="12">
    <location>
        <begin position="101"/>
        <end position="120"/>
    </location>
</feature>
<evidence type="ECO:0000256" key="3">
    <source>
        <dbReference type="ARBA" id="ARBA00022448"/>
    </source>
</evidence>
<comment type="subcellular location">
    <subcellularLocation>
        <location evidence="1">Membrane</location>
        <topology evidence="1">Multi-pass membrane protein</topology>
    </subcellularLocation>
</comment>
<evidence type="ECO:0000256" key="4">
    <source>
        <dbReference type="ARBA" id="ARBA00022692"/>
    </source>
</evidence>
<feature type="domain" description="Major facilitator superfamily (MFS) profile" evidence="13">
    <location>
        <begin position="24"/>
        <end position="453"/>
    </location>
</feature>
<keyword evidence="6 12" id="KW-1133">Transmembrane helix</keyword>
<evidence type="ECO:0000259" key="13">
    <source>
        <dbReference type="PROSITE" id="PS50850"/>
    </source>
</evidence>
<dbReference type="PANTHER" id="PTHR11662">
    <property type="entry name" value="SOLUTE CARRIER FAMILY 17"/>
    <property type="match status" value="1"/>
</dbReference>
<evidence type="ECO:0000256" key="7">
    <source>
        <dbReference type="ARBA" id="ARBA00023053"/>
    </source>
</evidence>
<evidence type="ECO:0000256" key="11">
    <source>
        <dbReference type="ARBA" id="ARBA00068450"/>
    </source>
</evidence>
<dbReference type="GO" id="GO:0006814">
    <property type="term" value="P:sodium ion transport"/>
    <property type="evidence" value="ECO:0007669"/>
    <property type="project" value="UniProtKB-KW"/>
</dbReference>
<feature type="transmembrane region" description="Helical" evidence="12">
    <location>
        <begin position="390"/>
        <end position="413"/>
    </location>
</feature>
<evidence type="ECO:0000256" key="10">
    <source>
        <dbReference type="ARBA" id="ARBA00054632"/>
    </source>
</evidence>
<gene>
    <name evidence="14" type="ORF">MELIAE_LOCUS12296</name>
</gene>
<dbReference type="AlphaFoldDB" id="A0A9P0BDP5"/>
<dbReference type="FunFam" id="1.20.1250.20:FF:000144">
    <property type="entry name" value="Picot, isoform B"/>
    <property type="match status" value="1"/>
</dbReference>
<keyword evidence="9" id="KW-0739">Sodium transport</keyword>
<evidence type="ECO:0000256" key="6">
    <source>
        <dbReference type="ARBA" id="ARBA00022989"/>
    </source>
</evidence>
<feature type="transmembrane region" description="Helical" evidence="12">
    <location>
        <begin position="165"/>
        <end position="186"/>
    </location>
</feature>
<feature type="transmembrane region" description="Helical" evidence="12">
    <location>
        <begin position="425"/>
        <end position="447"/>
    </location>
</feature>
<dbReference type="InterPro" id="IPR036259">
    <property type="entry name" value="MFS_trans_sf"/>
</dbReference>
<feature type="transmembrane region" description="Helical" evidence="12">
    <location>
        <begin position="192"/>
        <end position="213"/>
    </location>
</feature>
<dbReference type="InterPro" id="IPR050382">
    <property type="entry name" value="MFS_Na/Anion_cotransporter"/>
</dbReference>
<accession>A0A9P0BDP5</accession>
<dbReference type="Pfam" id="PF07690">
    <property type="entry name" value="MFS_1"/>
    <property type="match status" value="1"/>
</dbReference>
<keyword evidence="8 12" id="KW-0472">Membrane</keyword>
<evidence type="ECO:0000313" key="15">
    <source>
        <dbReference type="Proteomes" id="UP001154078"/>
    </source>
</evidence>
<comment type="function">
    <text evidence="10">May be an inorganic phosphate cotransporter.</text>
</comment>
<evidence type="ECO:0000256" key="8">
    <source>
        <dbReference type="ARBA" id="ARBA00023136"/>
    </source>
</evidence>
<dbReference type="GO" id="GO:0006820">
    <property type="term" value="P:monoatomic anion transport"/>
    <property type="evidence" value="ECO:0007669"/>
    <property type="project" value="TreeGrafter"/>
</dbReference>
<feature type="transmembrane region" description="Helical" evidence="12">
    <location>
        <begin position="357"/>
        <end position="378"/>
    </location>
</feature>
<sequence>MSDSEKCETELVSKPVKRLGVRHVQYVLLFLATVIGYGMRTNLSEGIVAITATDKDKPSPDIKTYPEWKDYKNTMLSSFFWGYVCLQIGAGQIAKKFGPKLSLTLAIAVSSSFSILLPILADVIGYQGVIICRVFQGLSQGFLYPSFHHLLSVWAPNSERSKVISFVYTGGPLGNVISLQLTGFIADSTLGWPVVFYIYGGLGLTWSVVYFIYGSNSPSQIKNISESEKKFIESETCGESKNIPTPWKAIFTSSPLLAITIGHAGNNWGFWTLLTEIPSYLKSIFDYKLKTVALLDALAYFAMWTLGFVFSPIADHFITKKVFSIGATRKIMNSIGLFIPAAALVALAFLPKEQGTLAIVLLVVAVGINSATFCGYNVNHIDISPNHAGVLMGITNSVSNVCSILAPLAIDGIRAMTGYDEEDKALWTIVFCLSSGIYVVSGLYFNIFASGEIQPWNSEDYLSKKKEQKESNS</sequence>
<keyword evidence="3" id="KW-0813">Transport</keyword>
<keyword evidence="5" id="KW-0769">Symport</keyword>
<evidence type="ECO:0000256" key="12">
    <source>
        <dbReference type="SAM" id="Phobius"/>
    </source>
</evidence>
<dbReference type="Proteomes" id="UP001154078">
    <property type="component" value="Chromosome 9"/>
</dbReference>
<dbReference type="PANTHER" id="PTHR11662:SF280">
    <property type="entry name" value="FI21844P1-RELATED"/>
    <property type="match status" value="1"/>
</dbReference>
<keyword evidence="15" id="KW-1185">Reference proteome</keyword>
<feature type="transmembrane region" description="Helical" evidence="12">
    <location>
        <begin position="75"/>
        <end position="94"/>
    </location>
</feature>
<dbReference type="PROSITE" id="PS50850">
    <property type="entry name" value="MFS"/>
    <property type="match status" value="1"/>
</dbReference>
<dbReference type="EMBL" id="OV121140">
    <property type="protein sequence ID" value="CAH0563482.1"/>
    <property type="molecule type" value="Genomic_DNA"/>
</dbReference>
<name>A0A9P0BDP5_BRAAE</name>
<dbReference type="InterPro" id="IPR020846">
    <property type="entry name" value="MFS_dom"/>
</dbReference>
<dbReference type="GO" id="GO:0016020">
    <property type="term" value="C:membrane"/>
    <property type="evidence" value="ECO:0007669"/>
    <property type="project" value="UniProtKB-SubCell"/>
</dbReference>
<evidence type="ECO:0000256" key="1">
    <source>
        <dbReference type="ARBA" id="ARBA00004141"/>
    </source>
</evidence>
<feature type="transmembrane region" description="Helical" evidence="12">
    <location>
        <begin position="292"/>
        <end position="311"/>
    </location>
</feature>
<comment type="similarity">
    <text evidence="2">Belongs to the major facilitator superfamily. Sodium/anion cotransporter family.</text>
</comment>
<organism evidence="14 15">
    <name type="scientific">Brassicogethes aeneus</name>
    <name type="common">Rape pollen beetle</name>
    <name type="synonym">Meligethes aeneus</name>
    <dbReference type="NCBI Taxonomy" id="1431903"/>
    <lineage>
        <taxon>Eukaryota</taxon>
        <taxon>Metazoa</taxon>
        <taxon>Ecdysozoa</taxon>
        <taxon>Arthropoda</taxon>
        <taxon>Hexapoda</taxon>
        <taxon>Insecta</taxon>
        <taxon>Pterygota</taxon>
        <taxon>Neoptera</taxon>
        <taxon>Endopterygota</taxon>
        <taxon>Coleoptera</taxon>
        <taxon>Polyphaga</taxon>
        <taxon>Cucujiformia</taxon>
        <taxon>Nitidulidae</taxon>
        <taxon>Meligethinae</taxon>
        <taxon>Brassicogethes</taxon>
    </lineage>
</organism>
<keyword evidence="4 12" id="KW-0812">Transmembrane</keyword>
<dbReference type="InterPro" id="IPR011701">
    <property type="entry name" value="MFS"/>
</dbReference>
<feature type="transmembrane region" description="Helical" evidence="12">
    <location>
        <begin position="331"/>
        <end position="350"/>
    </location>
</feature>
<evidence type="ECO:0000256" key="9">
    <source>
        <dbReference type="ARBA" id="ARBA00023201"/>
    </source>
</evidence>
<keyword evidence="7" id="KW-0915">Sodium</keyword>
<dbReference type="OrthoDB" id="2985014at2759"/>
<evidence type="ECO:0000313" key="14">
    <source>
        <dbReference type="EMBL" id="CAH0563482.1"/>
    </source>
</evidence>
<keyword evidence="9" id="KW-0406">Ion transport</keyword>
<reference evidence="14" key="1">
    <citation type="submission" date="2021-12" db="EMBL/GenBank/DDBJ databases">
        <authorList>
            <person name="King R."/>
        </authorList>
    </citation>
    <scope>NUCLEOTIDE SEQUENCE</scope>
</reference>